<dbReference type="GO" id="GO:0030973">
    <property type="term" value="F:molybdate ion binding"/>
    <property type="evidence" value="ECO:0007669"/>
    <property type="project" value="TreeGrafter"/>
</dbReference>
<reference evidence="4" key="1">
    <citation type="submission" date="2020-06" db="EMBL/GenBank/DDBJ databases">
        <title>Unique genomic features of the anaerobic methanotrophic archaea.</title>
        <authorList>
            <person name="Chadwick G.L."/>
            <person name="Skennerton C.T."/>
            <person name="Laso-Perez R."/>
            <person name="Leu A.O."/>
            <person name="Speth D.R."/>
            <person name="Yu H."/>
            <person name="Morgan-Lang C."/>
            <person name="Hatzenpichler R."/>
            <person name="Goudeau D."/>
            <person name="Malmstrom R."/>
            <person name="Brazelton W.J."/>
            <person name="Woyke T."/>
            <person name="Hallam S.J."/>
            <person name="Tyson G.W."/>
            <person name="Wegener G."/>
            <person name="Boetius A."/>
            <person name="Orphan V."/>
        </authorList>
    </citation>
    <scope>NUCLEOTIDE SEQUENCE</scope>
</reference>
<evidence type="ECO:0000256" key="1">
    <source>
        <dbReference type="ARBA" id="ARBA00022723"/>
    </source>
</evidence>
<dbReference type="InterPro" id="IPR050682">
    <property type="entry name" value="ModA/WtpA"/>
</dbReference>
<dbReference type="CDD" id="cd13517">
    <property type="entry name" value="PBP2_ModA3_like"/>
    <property type="match status" value="1"/>
</dbReference>
<dbReference type="Gene3D" id="3.40.190.10">
    <property type="entry name" value="Periplasmic binding protein-like II"/>
    <property type="match status" value="2"/>
</dbReference>
<evidence type="ECO:0000256" key="2">
    <source>
        <dbReference type="ARBA" id="ARBA00022729"/>
    </source>
</evidence>
<dbReference type="PANTHER" id="PTHR30632:SF0">
    <property type="entry name" value="SULFATE-BINDING PROTEIN"/>
    <property type="match status" value="1"/>
</dbReference>
<accession>A0A7G9YKE7</accession>
<dbReference type="AlphaFoldDB" id="A0A7G9YKE7"/>
<protein>
    <recommendedName>
        <fullName evidence="5">Molybdate ABC transporter substrate-binding protein</fullName>
    </recommendedName>
</protein>
<keyword evidence="2" id="KW-0732">Signal</keyword>
<dbReference type="Pfam" id="PF13531">
    <property type="entry name" value="SBP_bac_11"/>
    <property type="match status" value="1"/>
</dbReference>
<dbReference type="EMBL" id="MT631340">
    <property type="protein sequence ID" value="QNO48402.1"/>
    <property type="molecule type" value="Genomic_DNA"/>
</dbReference>
<evidence type="ECO:0000313" key="3">
    <source>
        <dbReference type="EMBL" id="QNO48402.1"/>
    </source>
</evidence>
<proteinExistence type="predicted"/>
<dbReference type="PIRSF" id="PIRSF004846">
    <property type="entry name" value="ModA"/>
    <property type="match status" value="1"/>
</dbReference>
<dbReference type="GO" id="GO:0046872">
    <property type="term" value="F:metal ion binding"/>
    <property type="evidence" value="ECO:0007669"/>
    <property type="project" value="UniProtKB-KW"/>
</dbReference>
<evidence type="ECO:0008006" key="5">
    <source>
        <dbReference type="Google" id="ProtNLM"/>
    </source>
</evidence>
<organism evidence="4">
    <name type="scientific">Candidatus Methanogaster sp. ANME-2c ERB4</name>
    <dbReference type="NCBI Taxonomy" id="2759911"/>
    <lineage>
        <taxon>Archaea</taxon>
        <taxon>Methanobacteriati</taxon>
        <taxon>Methanobacteriota</taxon>
        <taxon>Stenosarchaea group</taxon>
        <taxon>Methanomicrobia</taxon>
        <taxon>Methanosarcinales</taxon>
        <taxon>ANME-2 cluster</taxon>
        <taxon>Candidatus Methanogasteraceae</taxon>
        <taxon>Candidatus Methanogaster</taxon>
    </lineage>
</organism>
<dbReference type="PANTHER" id="PTHR30632">
    <property type="entry name" value="MOLYBDATE-BINDING PERIPLASMIC PROTEIN"/>
    <property type="match status" value="1"/>
</dbReference>
<dbReference type="EMBL" id="MT631348">
    <property type="protein sequence ID" value="QNO48481.1"/>
    <property type="molecule type" value="Genomic_DNA"/>
</dbReference>
<dbReference type="SUPFAM" id="SSF53850">
    <property type="entry name" value="Periplasmic binding protein-like II"/>
    <property type="match status" value="1"/>
</dbReference>
<name>A0A7G9YKE7_9EURY</name>
<dbReference type="InterPro" id="IPR005950">
    <property type="entry name" value="ModA"/>
</dbReference>
<dbReference type="NCBIfam" id="TIGR01256">
    <property type="entry name" value="modA"/>
    <property type="match status" value="1"/>
</dbReference>
<evidence type="ECO:0000313" key="4">
    <source>
        <dbReference type="EMBL" id="QNO48481.1"/>
    </source>
</evidence>
<gene>
    <name evidence="4" type="ORF">FBNIIKBJ_00006</name>
    <name evidence="3" type="ORF">OODJKIFO_00006</name>
</gene>
<sequence>MVAILFCSAIALGCIEEEQEPDITADETSGELTRPATEETHSLLVYCGAGMRKPMDEIGTLFEGEYGIPINYNYAGSNTLLSQMELIQKGDVYMPGATYYFDITKEKGITDYEQRVAYHVPVIAVPKGNPAGITSLADLAKPGVTVILGDSKAAAIGKLGDKILEENGIYDTVANNTIARGATVNELVVYTSMKQADASIIWEDLVVNSEKMEIVEIPREQNIIKIIPIGTLTFSEKKDAATKFVDFVASPEGKSIFEKHGFTAYPNEKYEDERS</sequence>
<keyword evidence="1" id="KW-0479">Metal-binding</keyword>
<dbReference type="GO" id="GO:0015689">
    <property type="term" value="P:molybdate ion transport"/>
    <property type="evidence" value="ECO:0007669"/>
    <property type="project" value="InterPro"/>
</dbReference>